<dbReference type="InterPro" id="IPR012959">
    <property type="entry name" value="CPL_dom"/>
</dbReference>
<evidence type="ECO:0000256" key="2">
    <source>
        <dbReference type="ARBA" id="ARBA00022884"/>
    </source>
</evidence>
<evidence type="ECO:0000259" key="3">
    <source>
        <dbReference type="PROSITE" id="PS50303"/>
    </source>
</evidence>
<dbReference type="PANTHER" id="PTHR13389:SF0">
    <property type="entry name" value="PUMILIO HOMOLOG 3"/>
    <property type="match status" value="1"/>
</dbReference>
<protein>
    <recommendedName>
        <fullName evidence="3">PUM-HD domain-containing protein</fullName>
    </recommendedName>
</protein>
<comment type="caution">
    <text evidence="4">The sequence shown here is derived from an EMBL/GenBank/DDBJ whole genome shotgun (WGS) entry which is preliminary data.</text>
</comment>
<dbReference type="AlphaFoldDB" id="A0A811JUF8"/>
<dbReference type="GO" id="GO:0005730">
    <property type="term" value="C:nucleolus"/>
    <property type="evidence" value="ECO:0007669"/>
    <property type="project" value="TreeGrafter"/>
</dbReference>
<dbReference type="Proteomes" id="UP000614601">
    <property type="component" value="Unassembled WGS sequence"/>
</dbReference>
<dbReference type="EMBL" id="CAJFDH010000001">
    <property type="protein sequence ID" value="CAD5206944.1"/>
    <property type="molecule type" value="Genomic_DNA"/>
</dbReference>
<evidence type="ECO:0000256" key="1">
    <source>
        <dbReference type="ARBA" id="ARBA00022737"/>
    </source>
</evidence>
<dbReference type="Pfam" id="PF00806">
    <property type="entry name" value="PUF"/>
    <property type="match status" value="1"/>
</dbReference>
<dbReference type="PANTHER" id="PTHR13389">
    <property type="entry name" value="PUMILIO HOMOLOG 3"/>
    <property type="match status" value="1"/>
</dbReference>
<dbReference type="InterPro" id="IPR001313">
    <property type="entry name" value="Pumilio_RNA-bd_rpt"/>
</dbReference>
<dbReference type="EMBL" id="CAJFCW020000001">
    <property type="protein sequence ID" value="CAG9083751.1"/>
    <property type="molecule type" value="Genomic_DNA"/>
</dbReference>
<dbReference type="InterPro" id="IPR040059">
    <property type="entry name" value="PUM3"/>
</dbReference>
<accession>A0A811JUF8</accession>
<dbReference type="GO" id="GO:0003729">
    <property type="term" value="F:mRNA binding"/>
    <property type="evidence" value="ECO:0007669"/>
    <property type="project" value="TreeGrafter"/>
</dbReference>
<dbReference type="Proteomes" id="UP000783686">
    <property type="component" value="Unassembled WGS sequence"/>
</dbReference>
<keyword evidence="2" id="KW-0694">RNA-binding</keyword>
<keyword evidence="1" id="KW-0677">Repeat</keyword>
<dbReference type="SMART" id="SM00025">
    <property type="entry name" value="Pumilio"/>
    <property type="match status" value="5"/>
</dbReference>
<keyword evidence="5" id="KW-1185">Reference proteome</keyword>
<evidence type="ECO:0000313" key="4">
    <source>
        <dbReference type="EMBL" id="CAD5206944.1"/>
    </source>
</evidence>
<reference evidence="4" key="1">
    <citation type="submission" date="2020-09" db="EMBL/GenBank/DDBJ databases">
        <authorList>
            <person name="Kikuchi T."/>
        </authorList>
    </citation>
    <scope>NUCLEOTIDE SEQUENCE</scope>
    <source>
        <strain evidence="4">SH1</strain>
    </source>
</reference>
<dbReference type="OrthoDB" id="497380at2759"/>
<proteinExistence type="predicted"/>
<dbReference type="GO" id="GO:0006417">
    <property type="term" value="P:regulation of translation"/>
    <property type="evidence" value="ECO:0007669"/>
    <property type="project" value="TreeGrafter"/>
</dbReference>
<name>A0A811JUF8_9BILA</name>
<gene>
    <name evidence="4" type="ORF">BOKJ2_LOCUS1628</name>
</gene>
<dbReference type="InterPro" id="IPR016024">
    <property type="entry name" value="ARM-type_fold"/>
</dbReference>
<sequence length="560" mass="64071">MSIIVKKSVKEHLLTLSKKERREYIRTLRAKSKPNFEIAVDAKKIWEKLRSSKTPKQEKEELTHKLYDLIKGKTTSIIYAHDTSRVIQCLLATGNEEVRDKLFAELTPEIVRMAKSPYARFFLVKMLKYGNRQQKIDILHAFNGHCVNLLRNKWSANILETVYNELATAEQRNSIVREFYGNEFVIFKDENNYSTIEEIAKEAPAKIEGVVKHLEELLNDIIEKGQLKLSLVHKLLWDYLRHCTKQQKLEMIQTIKEFLPEICHTREGAFIAMECVWESDVKTRKAIVKSFKDLAVKAATDKFSRRVLYAIFDSVDDTVMVNKMIIKEIADNVSDVIYEPNGVQVLHYLVHPRDGRVLGKGMMAILKKGDGNEHTKKSPADRYKELFNGIKESLYTFLAANMKECLYNKTSAVLVLDALEPTHESEVMPREIEDQYLKPCFDAIAEIAGEEFIPNNIAETEQKHIIQEGAARFVLTKLLKADLRQPACKLSDSISALPAEQLRSFTALNSGCFDLYHMCLASETAQKAIKKAVTQQTLKAKGSFLGAKLLYEKLTGKKFE</sequence>
<dbReference type="Gene3D" id="1.25.10.10">
    <property type="entry name" value="Leucine-rich Repeat Variant"/>
    <property type="match status" value="2"/>
</dbReference>
<feature type="domain" description="PUM-HD" evidence="3">
    <location>
        <begin position="47"/>
        <end position="414"/>
    </location>
</feature>
<dbReference type="Pfam" id="PF08144">
    <property type="entry name" value="CPL"/>
    <property type="match status" value="1"/>
</dbReference>
<dbReference type="PROSITE" id="PS50303">
    <property type="entry name" value="PUM_HD"/>
    <property type="match status" value="1"/>
</dbReference>
<dbReference type="InterPro" id="IPR011989">
    <property type="entry name" value="ARM-like"/>
</dbReference>
<dbReference type="SUPFAM" id="SSF48371">
    <property type="entry name" value="ARM repeat"/>
    <property type="match status" value="1"/>
</dbReference>
<evidence type="ECO:0000313" key="5">
    <source>
        <dbReference type="Proteomes" id="UP000614601"/>
    </source>
</evidence>
<organism evidence="4 5">
    <name type="scientific">Bursaphelenchus okinawaensis</name>
    <dbReference type="NCBI Taxonomy" id="465554"/>
    <lineage>
        <taxon>Eukaryota</taxon>
        <taxon>Metazoa</taxon>
        <taxon>Ecdysozoa</taxon>
        <taxon>Nematoda</taxon>
        <taxon>Chromadorea</taxon>
        <taxon>Rhabditida</taxon>
        <taxon>Tylenchina</taxon>
        <taxon>Tylenchomorpha</taxon>
        <taxon>Aphelenchoidea</taxon>
        <taxon>Aphelenchoididae</taxon>
        <taxon>Bursaphelenchus</taxon>
    </lineage>
</organism>
<dbReference type="InterPro" id="IPR033133">
    <property type="entry name" value="PUM-HD"/>
</dbReference>